<reference evidence="2" key="1">
    <citation type="journal article" date="2019" name="Int. J. Syst. Evol. Microbiol.">
        <title>The Global Catalogue of Microorganisms (GCM) 10K type strain sequencing project: providing services to taxonomists for standard genome sequencing and annotation.</title>
        <authorList>
            <consortium name="The Broad Institute Genomics Platform"/>
            <consortium name="The Broad Institute Genome Sequencing Center for Infectious Disease"/>
            <person name="Wu L."/>
            <person name="Ma J."/>
        </authorList>
    </citation>
    <scope>NUCLEOTIDE SEQUENCE [LARGE SCALE GENOMIC DNA]</scope>
    <source>
        <strain evidence="2">CCUG 58728</strain>
    </source>
</reference>
<comment type="caution">
    <text evidence="1">The sequence shown here is derived from an EMBL/GenBank/DDBJ whole genome shotgun (WGS) entry which is preliminary data.</text>
</comment>
<protein>
    <submittedName>
        <fullName evidence="1">Uncharacterized protein</fullName>
    </submittedName>
</protein>
<evidence type="ECO:0000313" key="2">
    <source>
        <dbReference type="Proteomes" id="UP001595901"/>
    </source>
</evidence>
<dbReference type="Proteomes" id="UP001595901">
    <property type="component" value="Unassembled WGS sequence"/>
</dbReference>
<sequence length="53" mass="6324">MFYRHQQEAKERNRQYEVSLVKALKNSYEGIEEIEITDPEYTSPPGAWHVKLN</sequence>
<proteinExistence type="predicted"/>
<gene>
    <name evidence="1" type="ORF">ACFOSE_07230</name>
</gene>
<name>A0ABV8D1Y1_9STRE</name>
<dbReference type="RefSeq" id="WP_380432040.1">
    <property type="nucleotide sequence ID" value="NZ_JBHSAC010000059.1"/>
</dbReference>
<keyword evidence="2" id="KW-1185">Reference proteome</keyword>
<dbReference type="EMBL" id="JBHSAC010000059">
    <property type="protein sequence ID" value="MFC3932550.1"/>
    <property type="molecule type" value="Genomic_DNA"/>
</dbReference>
<evidence type="ECO:0000313" key="1">
    <source>
        <dbReference type="EMBL" id="MFC3932550.1"/>
    </source>
</evidence>
<organism evidence="1 2">
    <name type="scientific">Streptococcus dentapri</name>
    <dbReference type="NCBI Taxonomy" id="573564"/>
    <lineage>
        <taxon>Bacteria</taxon>
        <taxon>Bacillati</taxon>
        <taxon>Bacillota</taxon>
        <taxon>Bacilli</taxon>
        <taxon>Lactobacillales</taxon>
        <taxon>Streptococcaceae</taxon>
        <taxon>Streptococcus</taxon>
    </lineage>
</organism>
<accession>A0ABV8D1Y1</accession>